<keyword evidence="4 5" id="KW-0671">Queuosine biosynthesis</keyword>
<dbReference type="RefSeq" id="WP_029196929.1">
    <property type="nucleotide sequence ID" value="NZ_JAMDMW010000001.1"/>
</dbReference>
<dbReference type="GO" id="GO:0051075">
    <property type="term" value="F:S-adenosylmethionine:tRNA ribosyltransferase-isomerase activity"/>
    <property type="evidence" value="ECO:0007669"/>
    <property type="project" value="UniProtKB-EC"/>
</dbReference>
<evidence type="ECO:0000313" key="6">
    <source>
        <dbReference type="EMBL" id="MCY9694250.1"/>
    </source>
</evidence>
<organism evidence="6 7">
    <name type="scientific">Paenibacillus alginolyticus</name>
    <dbReference type="NCBI Taxonomy" id="59839"/>
    <lineage>
        <taxon>Bacteria</taxon>
        <taxon>Bacillati</taxon>
        <taxon>Bacillota</taxon>
        <taxon>Bacilli</taxon>
        <taxon>Bacillales</taxon>
        <taxon>Paenibacillaceae</taxon>
        <taxon>Paenibacillus</taxon>
    </lineage>
</organism>
<dbReference type="HAMAP" id="MF_00113">
    <property type="entry name" value="QueA"/>
    <property type="match status" value="1"/>
</dbReference>
<dbReference type="SUPFAM" id="SSF111337">
    <property type="entry name" value="QueA-like"/>
    <property type="match status" value="1"/>
</dbReference>
<dbReference type="Pfam" id="PF02547">
    <property type="entry name" value="Queuosine_synth"/>
    <property type="match status" value="1"/>
</dbReference>
<dbReference type="NCBIfam" id="TIGR00113">
    <property type="entry name" value="queA"/>
    <property type="match status" value="1"/>
</dbReference>
<comment type="subunit">
    <text evidence="5">Monomer.</text>
</comment>
<evidence type="ECO:0000256" key="5">
    <source>
        <dbReference type="HAMAP-Rule" id="MF_00113"/>
    </source>
</evidence>
<comment type="similarity">
    <text evidence="5">Belongs to the QueA family.</text>
</comment>
<comment type="subcellular location">
    <subcellularLocation>
        <location evidence="5">Cytoplasm</location>
    </subcellularLocation>
</comment>
<sequence>MDVQAFDFELPDSLIAQTPLLNRTASRLLTLNKQSGEISHRTFEQLIDYVEAGDLLVMNDTRVIPARLFGAKKDTGAKVEILLLKPLGEDRWEALVKPGKRMQLGAVAVFGVNANWANGEQPLLTAEVVEVGDMGGRVLQFSYTGIFNEILDRLGEMPLPPYIKEQLSERERYQTVYAKHEGSAAAPTAGLHFTEAYLDKLQAKGVRLAFVTLHVGLGTFRPVSVDTIEEHQMHEEYYMLSPETAALINETKMNGKRVIAVGTTSARTLETAAGLSRKHAGNEANEPLVIQPSQGWTSIFIYPGYTFGVVDALLTNFHLPKSTLLMLISALAGRTNVLQAYEEAVREQYRFFSFGDAMLIY</sequence>
<name>A0ABT4GDI2_9BACL</name>
<keyword evidence="2 5" id="KW-0808">Transferase</keyword>
<comment type="caution">
    <text evidence="6">The sequence shown here is derived from an EMBL/GenBank/DDBJ whole genome shotgun (WGS) entry which is preliminary data.</text>
</comment>
<dbReference type="Gene3D" id="3.40.1780.10">
    <property type="entry name" value="QueA-like"/>
    <property type="match status" value="1"/>
</dbReference>
<reference evidence="6 7" key="1">
    <citation type="submission" date="2022-05" db="EMBL/GenBank/DDBJ databases">
        <title>Genome Sequencing of Bee-Associated Microbes.</title>
        <authorList>
            <person name="Dunlap C."/>
        </authorList>
    </citation>
    <scope>NUCLEOTIDE SEQUENCE [LARGE SCALE GENOMIC DNA]</scope>
    <source>
        <strain evidence="6 7">NRRL B-14421</strain>
    </source>
</reference>
<keyword evidence="6" id="KW-0328">Glycosyltransferase</keyword>
<accession>A0ABT4GDI2</accession>
<dbReference type="InterPro" id="IPR042119">
    <property type="entry name" value="QueA_dom2"/>
</dbReference>
<dbReference type="InterPro" id="IPR042118">
    <property type="entry name" value="QueA_dom1"/>
</dbReference>
<dbReference type="EC" id="2.4.99.17" evidence="5"/>
<evidence type="ECO:0000256" key="3">
    <source>
        <dbReference type="ARBA" id="ARBA00022691"/>
    </source>
</evidence>
<proteinExistence type="inferred from homology"/>
<dbReference type="InterPro" id="IPR003699">
    <property type="entry name" value="QueA"/>
</dbReference>
<dbReference type="Proteomes" id="UP001527099">
    <property type="component" value="Unassembled WGS sequence"/>
</dbReference>
<comment type="catalytic activity">
    <reaction evidence="5">
        <text>7-aminomethyl-7-carbaguanosine(34) in tRNA + S-adenosyl-L-methionine = epoxyqueuosine(34) in tRNA + adenine + L-methionine + 2 H(+)</text>
        <dbReference type="Rhea" id="RHEA:32155"/>
        <dbReference type="Rhea" id="RHEA-COMP:10342"/>
        <dbReference type="Rhea" id="RHEA-COMP:18582"/>
        <dbReference type="ChEBI" id="CHEBI:15378"/>
        <dbReference type="ChEBI" id="CHEBI:16708"/>
        <dbReference type="ChEBI" id="CHEBI:57844"/>
        <dbReference type="ChEBI" id="CHEBI:59789"/>
        <dbReference type="ChEBI" id="CHEBI:82833"/>
        <dbReference type="ChEBI" id="CHEBI:194443"/>
        <dbReference type="EC" id="2.4.99.17"/>
    </reaction>
</comment>
<comment type="pathway">
    <text evidence="5">tRNA modification; tRNA-queuosine biosynthesis.</text>
</comment>
<dbReference type="PANTHER" id="PTHR30307:SF0">
    <property type="entry name" value="S-ADENOSYLMETHIONINE:TRNA RIBOSYLTRANSFERASE-ISOMERASE"/>
    <property type="match status" value="1"/>
</dbReference>
<evidence type="ECO:0000256" key="1">
    <source>
        <dbReference type="ARBA" id="ARBA00022490"/>
    </source>
</evidence>
<dbReference type="InterPro" id="IPR036100">
    <property type="entry name" value="QueA_sf"/>
</dbReference>
<keyword evidence="7" id="KW-1185">Reference proteome</keyword>
<dbReference type="PANTHER" id="PTHR30307">
    <property type="entry name" value="S-ADENOSYLMETHIONINE:TRNA RIBOSYLTRANSFERASE-ISOMERASE"/>
    <property type="match status" value="1"/>
</dbReference>
<keyword evidence="1 5" id="KW-0963">Cytoplasm</keyword>
<dbReference type="NCBIfam" id="NF001140">
    <property type="entry name" value="PRK00147.1"/>
    <property type="match status" value="1"/>
</dbReference>
<dbReference type="EMBL" id="JAMDMX010000046">
    <property type="protein sequence ID" value="MCY9694250.1"/>
    <property type="molecule type" value="Genomic_DNA"/>
</dbReference>
<evidence type="ECO:0000256" key="4">
    <source>
        <dbReference type="ARBA" id="ARBA00022785"/>
    </source>
</evidence>
<dbReference type="Gene3D" id="2.40.10.240">
    <property type="entry name" value="QueA-like"/>
    <property type="match status" value="1"/>
</dbReference>
<comment type="function">
    <text evidence="5">Transfers and isomerizes the ribose moiety from AdoMet to the 7-aminomethyl group of 7-deazaguanine (preQ1-tRNA) to give epoxyqueuosine (oQ-tRNA).</text>
</comment>
<gene>
    <name evidence="5 6" type="primary">queA</name>
    <name evidence="6" type="ORF">M5X19_15260</name>
</gene>
<protein>
    <recommendedName>
        <fullName evidence="5">S-adenosylmethionine:tRNA ribosyltransferase-isomerase</fullName>
        <ecNumber evidence="5">2.4.99.17</ecNumber>
    </recommendedName>
    <alternativeName>
        <fullName evidence="5">Queuosine biosynthesis protein QueA</fullName>
    </alternativeName>
</protein>
<keyword evidence="3 5" id="KW-0949">S-adenosyl-L-methionine</keyword>
<evidence type="ECO:0000256" key="2">
    <source>
        <dbReference type="ARBA" id="ARBA00022679"/>
    </source>
</evidence>
<evidence type="ECO:0000313" key="7">
    <source>
        <dbReference type="Proteomes" id="UP001527099"/>
    </source>
</evidence>